<proteinExistence type="predicted"/>
<evidence type="ECO:0000313" key="3">
    <source>
        <dbReference type="EMBL" id="CAI2378397.1"/>
    </source>
</evidence>
<organism evidence="3 4">
    <name type="scientific">Euplotes crassus</name>
    <dbReference type="NCBI Taxonomy" id="5936"/>
    <lineage>
        <taxon>Eukaryota</taxon>
        <taxon>Sar</taxon>
        <taxon>Alveolata</taxon>
        <taxon>Ciliophora</taxon>
        <taxon>Intramacronucleata</taxon>
        <taxon>Spirotrichea</taxon>
        <taxon>Hypotrichia</taxon>
        <taxon>Euplotida</taxon>
        <taxon>Euplotidae</taxon>
        <taxon>Moneuplotes</taxon>
    </lineage>
</organism>
<accession>A0AAD2D380</accession>
<evidence type="ECO:0000259" key="2">
    <source>
        <dbReference type="PROSITE" id="PS50056"/>
    </source>
</evidence>
<gene>
    <name evidence="3" type="ORF">ECRASSUSDP1_LOCUS19792</name>
</gene>
<dbReference type="InterPro" id="IPR029021">
    <property type="entry name" value="Prot-tyrosine_phosphatase-like"/>
</dbReference>
<dbReference type="Pfam" id="PF13350">
    <property type="entry name" value="Y_phosphatase3"/>
    <property type="match status" value="1"/>
</dbReference>
<reference evidence="3" key="1">
    <citation type="submission" date="2023-07" db="EMBL/GenBank/DDBJ databases">
        <authorList>
            <consortium name="AG Swart"/>
            <person name="Singh M."/>
            <person name="Singh A."/>
            <person name="Seah K."/>
            <person name="Emmerich C."/>
        </authorList>
    </citation>
    <scope>NUCLEOTIDE SEQUENCE</scope>
    <source>
        <strain evidence="3">DP1</strain>
    </source>
</reference>
<name>A0AAD2D380_EUPCR</name>
<dbReference type="SUPFAM" id="SSF52799">
    <property type="entry name" value="(Phosphotyrosine protein) phosphatases II"/>
    <property type="match status" value="1"/>
</dbReference>
<evidence type="ECO:0000313" key="4">
    <source>
        <dbReference type="Proteomes" id="UP001295684"/>
    </source>
</evidence>
<evidence type="ECO:0000256" key="1">
    <source>
        <dbReference type="SAM" id="MobiDB-lite"/>
    </source>
</evidence>
<dbReference type="GO" id="GO:0004721">
    <property type="term" value="F:phosphoprotein phosphatase activity"/>
    <property type="evidence" value="ECO:0007669"/>
    <property type="project" value="InterPro"/>
</dbReference>
<sequence>MESKAPKHKYLKKTKEKFQVNLFPLDPEMEGAALPQPSDGVDEEDKCSYISCSHRPTFHHLSVLKTEYKINLVLTCQGETESPKDIKRMCKTLGLAHCWLNLPGANQPLLSKKTTRAAITKTLLGLYKQLKGCSDSQGGCMRIFVHCAAGIHRTGVICYIIQRMMGYSETEAFENLQHIREHTYKGVKEWRIQLAEEVWTAMKKKIDMAEFEEPSEPEEQKRPSSGGEKGSKEALEVVPGEDRDRFG</sequence>
<keyword evidence="4" id="KW-1185">Reference proteome</keyword>
<feature type="domain" description="Tyrosine specific protein phosphatases" evidence="2">
    <location>
        <begin position="121"/>
        <end position="191"/>
    </location>
</feature>
<comment type="caution">
    <text evidence="3">The sequence shown here is derived from an EMBL/GenBank/DDBJ whole genome shotgun (WGS) entry which is preliminary data.</text>
</comment>
<protein>
    <recommendedName>
        <fullName evidence="2">Tyrosine specific protein phosphatases domain-containing protein</fullName>
    </recommendedName>
</protein>
<feature type="region of interest" description="Disordered" evidence="1">
    <location>
        <begin position="209"/>
        <end position="247"/>
    </location>
</feature>
<dbReference type="InterPro" id="IPR026893">
    <property type="entry name" value="Tyr/Ser_Pase_IphP-type"/>
</dbReference>
<feature type="compositionally biased region" description="Basic and acidic residues" evidence="1">
    <location>
        <begin position="229"/>
        <end position="247"/>
    </location>
</feature>
<dbReference type="PROSITE" id="PS00383">
    <property type="entry name" value="TYR_PHOSPHATASE_1"/>
    <property type="match status" value="1"/>
</dbReference>
<dbReference type="InterPro" id="IPR000387">
    <property type="entry name" value="Tyr_Pase_dom"/>
</dbReference>
<dbReference type="Gene3D" id="3.90.190.10">
    <property type="entry name" value="Protein tyrosine phosphatase superfamily"/>
    <property type="match status" value="1"/>
</dbReference>
<dbReference type="PROSITE" id="PS50056">
    <property type="entry name" value="TYR_PHOSPHATASE_2"/>
    <property type="match status" value="1"/>
</dbReference>
<dbReference type="AlphaFoldDB" id="A0AAD2D380"/>
<dbReference type="EMBL" id="CAMPGE010020116">
    <property type="protein sequence ID" value="CAI2378397.1"/>
    <property type="molecule type" value="Genomic_DNA"/>
</dbReference>
<dbReference type="Proteomes" id="UP001295684">
    <property type="component" value="Unassembled WGS sequence"/>
</dbReference>
<dbReference type="InterPro" id="IPR016130">
    <property type="entry name" value="Tyr_Pase_AS"/>
</dbReference>